<dbReference type="EMBL" id="JAFITO010000032">
    <property type="protein sequence ID" value="MBN4068632.1"/>
    <property type="molecule type" value="Genomic_DNA"/>
</dbReference>
<evidence type="ECO:0000313" key="3">
    <source>
        <dbReference type="Proteomes" id="UP000717534"/>
    </source>
</evidence>
<accession>A0ABS3AUI4</accession>
<dbReference type="Proteomes" id="UP000717534">
    <property type="component" value="Unassembled WGS sequence"/>
</dbReference>
<protein>
    <recommendedName>
        <fullName evidence="4">DUF4412 domain-containing protein</fullName>
    </recommendedName>
</protein>
<feature type="signal peptide" evidence="1">
    <location>
        <begin position="1"/>
        <end position="23"/>
    </location>
</feature>
<organism evidence="2 3">
    <name type="scientific">Desulfotalea psychrophila</name>
    <dbReference type="NCBI Taxonomy" id="84980"/>
    <lineage>
        <taxon>Bacteria</taxon>
        <taxon>Pseudomonadati</taxon>
        <taxon>Thermodesulfobacteriota</taxon>
        <taxon>Desulfobulbia</taxon>
        <taxon>Desulfobulbales</taxon>
        <taxon>Desulfocapsaceae</taxon>
        <taxon>Desulfotalea</taxon>
    </lineage>
</organism>
<comment type="caution">
    <text evidence="2">The sequence shown here is derived from an EMBL/GenBank/DDBJ whole genome shotgun (WGS) entry which is preliminary data.</text>
</comment>
<evidence type="ECO:0000256" key="1">
    <source>
        <dbReference type="SAM" id="SignalP"/>
    </source>
</evidence>
<keyword evidence="3" id="KW-1185">Reference proteome</keyword>
<keyword evidence="1" id="KW-0732">Signal</keyword>
<reference evidence="2 3" key="1">
    <citation type="submission" date="2021-02" db="EMBL/GenBank/DDBJ databases">
        <title>Activity-based single-cell genomes from oceanic crustal fluid captures similar information to metagenomic and metatranscriptomic surveys with orders of magnitude less sampling.</title>
        <authorList>
            <person name="D'Angelo T.S."/>
            <person name="Orcutt B.N."/>
        </authorList>
    </citation>
    <scope>NUCLEOTIDE SEQUENCE [LARGE SCALE GENOMIC DNA]</scope>
    <source>
        <strain evidence="2">AH-315-G02</strain>
    </source>
</reference>
<gene>
    <name evidence="2" type="ORF">JYU06_03810</name>
</gene>
<evidence type="ECO:0000313" key="2">
    <source>
        <dbReference type="EMBL" id="MBN4068632.1"/>
    </source>
</evidence>
<proteinExistence type="predicted"/>
<feature type="chain" id="PRO_5047093519" description="DUF4412 domain-containing protein" evidence="1">
    <location>
        <begin position="24"/>
        <end position="281"/>
    </location>
</feature>
<evidence type="ECO:0008006" key="4">
    <source>
        <dbReference type="Google" id="ProtNLM"/>
    </source>
</evidence>
<sequence length="281" mass="31692">MSKKRFFVFMWLLLTLLPVSVSAEGTSPWEVKLPFESATIHYTISGMEKGSEVVYVRDYGREVATYHTTEMNMMGMTMVNETVEIENQDWVYSFDLTEKTGTKSVNPRKYMIEEYNKLSKADKKLVEKNGEKMGVSMAEGFGGNVQQNATKILGYSCDRAEIMGTVVHSLHGSGIPLLLESNMMGMTMKIEATSVDEGKVDASYFEFPKGIEARYDPQSDAIAREMAKRTIAGLKDPESIKNQGGMPMMQGREQQMTPEEREQMQQAMEMLKGMFGNQPQQ</sequence>
<name>A0ABS3AUI4_9BACT</name>